<evidence type="ECO:0000313" key="3">
    <source>
        <dbReference type="Proteomes" id="UP000006443"/>
    </source>
</evidence>
<dbReference type="OrthoDB" id="2959992at2"/>
<accession>C0GI03</accession>
<keyword evidence="1" id="KW-0812">Transmembrane</keyword>
<dbReference type="Gene3D" id="2.60.40.3680">
    <property type="match status" value="1"/>
</dbReference>
<proteinExistence type="predicted"/>
<protein>
    <submittedName>
        <fullName evidence="2">Uncharacterized protein</fullName>
    </submittedName>
</protein>
<dbReference type="EMBL" id="ACJM01000010">
    <property type="protein sequence ID" value="EEG77077.1"/>
    <property type="molecule type" value="Genomic_DNA"/>
</dbReference>
<name>C0GI03_DETAL</name>
<reference evidence="2 3" key="1">
    <citation type="submission" date="2009-02" db="EMBL/GenBank/DDBJ databases">
        <title>Sequencing of the draft genome and assembly of Dethiobacter alkaliphilus AHT 1.</title>
        <authorList>
            <consortium name="US DOE Joint Genome Institute (JGI-PGF)"/>
            <person name="Lucas S."/>
            <person name="Copeland A."/>
            <person name="Lapidus A."/>
            <person name="Glavina del Rio T."/>
            <person name="Dalin E."/>
            <person name="Tice H."/>
            <person name="Bruce D."/>
            <person name="Goodwin L."/>
            <person name="Pitluck S."/>
            <person name="Larimer F."/>
            <person name="Land M.L."/>
            <person name="Hauser L."/>
            <person name="Muyzer G."/>
        </authorList>
    </citation>
    <scope>NUCLEOTIDE SEQUENCE [LARGE SCALE GENOMIC DNA]</scope>
    <source>
        <strain evidence="2 3">AHT 1</strain>
    </source>
</reference>
<evidence type="ECO:0000256" key="1">
    <source>
        <dbReference type="SAM" id="Phobius"/>
    </source>
</evidence>
<keyword evidence="3" id="KW-1185">Reference proteome</keyword>
<dbReference type="AlphaFoldDB" id="C0GI03"/>
<comment type="caution">
    <text evidence="2">The sequence shown here is derived from an EMBL/GenBank/DDBJ whole genome shotgun (WGS) entry which is preliminary data.</text>
</comment>
<keyword evidence="1" id="KW-1133">Transmembrane helix</keyword>
<gene>
    <name evidence="2" type="ORF">DealDRAFT_2112</name>
</gene>
<feature type="transmembrane region" description="Helical" evidence="1">
    <location>
        <begin position="265"/>
        <end position="282"/>
    </location>
</feature>
<dbReference type="Proteomes" id="UP000006443">
    <property type="component" value="Unassembled WGS sequence"/>
</dbReference>
<dbReference type="RefSeq" id="WP_008517248.1">
    <property type="nucleotide sequence ID" value="NZ_ACJM01000010.1"/>
</dbReference>
<keyword evidence="1" id="KW-0472">Membrane</keyword>
<evidence type="ECO:0000313" key="2">
    <source>
        <dbReference type="EMBL" id="EEG77077.1"/>
    </source>
</evidence>
<sequence>MNPVPPRFLVLAVLLITFFYPSQALANGMPVLWWPGSFHGPVLPADDTPIGIQSEVLDITYEKGSRDADVAVSYELLNPTDEVQHVAVLFLGDILGEGVITLNEERVTAHTGSINMDTVYPSFTDDAQFIWYDPFTSEQYQKPEDYRGYQQSITGVPFELELQPGTHLLEVRYQNPLGYDETRFPHGTHHLTYLLQPASYWQSFNNLQINVTLPSASYRLASSLPLEKTGSRTWSATFSQLPAEDLHISFINTANMWLGPYSTRGNLWLLLPILTLTVYLLSKKVHTINTKPGLIFLALLSVFTGWIVWSILTLPMLPYPFTFLQYPLLAIFLIWLFAILKKAYLNLNISITS</sequence>
<organism evidence="2 3">
    <name type="scientific">Dethiobacter alkaliphilus AHT 1</name>
    <dbReference type="NCBI Taxonomy" id="555088"/>
    <lineage>
        <taxon>Bacteria</taxon>
        <taxon>Bacillati</taxon>
        <taxon>Bacillota</taxon>
        <taxon>Dethiobacteria</taxon>
        <taxon>Dethiobacterales</taxon>
        <taxon>Dethiobacteraceae</taxon>
        <taxon>Dethiobacter</taxon>
    </lineage>
</organism>
<feature type="transmembrane region" description="Helical" evidence="1">
    <location>
        <begin position="294"/>
        <end position="317"/>
    </location>
</feature>
<feature type="transmembrane region" description="Helical" evidence="1">
    <location>
        <begin position="323"/>
        <end position="340"/>
    </location>
</feature>
<dbReference type="eggNOG" id="ENOG5033BHH">
    <property type="taxonomic scope" value="Bacteria"/>
</dbReference>